<dbReference type="Proteomes" id="UP001208690">
    <property type="component" value="Unassembled WGS sequence"/>
</dbReference>
<name>A0ABT3BJ97_9RHOB</name>
<dbReference type="NCBIfam" id="TIGR01730">
    <property type="entry name" value="RND_mfp"/>
    <property type="match status" value="1"/>
</dbReference>
<evidence type="ECO:0000256" key="1">
    <source>
        <dbReference type="ARBA" id="ARBA00009477"/>
    </source>
</evidence>
<feature type="chain" id="PRO_5045681643" evidence="3">
    <location>
        <begin position="24"/>
        <end position="358"/>
    </location>
</feature>
<dbReference type="Gene3D" id="1.10.287.470">
    <property type="entry name" value="Helix hairpin bin"/>
    <property type="match status" value="1"/>
</dbReference>
<dbReference type="PANTHER" id="PTHR30469">
    <property type="entry name" value="MULTIDRUG RESISTANCE PROTEIN MDTA"/>
    <property type="match status" value="1"/>
</dbReference>
<evidence type="ECO:0000256" key="3">
    <source>
        <dbReference type="SAM" id="SignalP"/>
    </source>
</evidence>
<keyword evidence="2" id="KW-0175">Coiled coil</keyword>
<evidence type="ECO:0000313" key="5">
    <source>
        <dbReference type="Proteomes" id="UP001208690"/>
    </source>
</evidence>
<dbReference type="PANTHER" id="PTHR30469:SF20">
    <property type="entry name" value="EFFLUX RND TRANSPORTER PERIPLASMIC ADAPTOR SUBUNIT"/>
    <property type="match status" value="1"/>
</dbReference>
<dbReference type="InterPro" id="IPR006143">
    <property type="entry name" value="RND_pump_MFP"/>
</dbReference>
<gene>
    <name evidence="4" type="ORF">MUB52_19665</name>
</gene>
<organism evidence="4 5">
    <name type="scientific">Roseobacter sinensis</name>
    <dbReference type="NCBI Taxonomy" id="2931391"/>
    <lineage>
        <taxon>Bacteria</taxon>
        <taxon>Pseudomonadati</taxon>
        <taxon>Pseudomonadota</taxon>
        <taxon>Alphaproteobacteria</taxon>
        <taxon>Rhodobacterales</taxon>
        <taxon>Roseobacteraceae</taxon>
        <taxon>Roseobacter</taxon>
    </lineage>
</organism>
<dbReference type="RefSeq" id="WP_263845868.1">
    <property type="nucleotide sequence ID" value="NZ_JALIEB010000018.1"/>
</dbReference>
<dbReference type="SUPFAM" id="SSF111369">
    <property type="entry name" value="HlyD-like secretion proteins"/>
    <property type="match status" value="1"/>
</dbReference>
<feature type="coiled-coil region" evidence="2">
    <location>
        <begin position="96"/>
        <end position="154"/>
    </location>
</feature>
<keyword evidence="5" id="KW-1185">Reference proteome</keyword>
<feature type="signal peptide" evidence="3">
    <location>
        <begin position="1"/>
        <end position="23"/>
    </location>
</feature>
<reference evidence="4 5" key="1">
    <citation type="submission" date="2022-04" db="EMBL/GenBank/DDBJ databases">
        <title>Roseobacter sp. WL0113 is a bacterium isolated from neritic sediment.</title>
        <authorList>
            <person name="Wang L."/>
            <person name="He W."/>
            <person name="Zhang D.-F."/>
        </authorList>
    </citation>
    <scope>NUCLEOTIDE SEQUENCE [LARGE SCALE GENOMIC DNA]</scope>
    <source>
        <strain evidence="4 5">WL0113</strain>
    </source>
</reference>
<accession>A0ABT3BJ97</accession>
<keyword evidence="3" id="KW-0732">Signal</keyword>
<proteinExistence type="inferred from homology"/>
<evidence type="ECO:0000256" key="2">
    <source>
        <dbReference type="SAM" id="Coils"/>
    </source>
</evidence>
<dbReference type="Gene3D" id="2.40.420.20">
    <property type="match status" value="1"/>
</dbReference>
<comment type="caution">
    <text evidence="4">The sequence shown here is derived from an EMBL/GenBank/DDBJ whole genome shotgun (WGS) entry which is preliminary data.</text>
</comment>
<evidence type="ECO:0000313" key="4">
    <source>
        <dbReference type="EMBL" id="MCV3273656.1"/>
    </source>
</evidence>
<sequence>MRQAWSKIFLIAMAIAVALPTSAQQGAGEAEDAQALYVQTIVVPSRPQTVVRQFFGEVAARETVDLSFEVAGYLSFLEAREGTEVAKGTLLAELDLAPFERAVERAELSLAQAERDLQRAQTLAARNVNSDVQAENAETARDLADVALQEAREALADAQIHAPFDALVADRIGTAFTTVEPGQRILRLHNMSETRVEFDLPERLLATIDDPAKVRFEGRLAGRDEPIPLVFREFRVETGQVGQSYTMSLAATPSAGLSLLPGRTLVVRATLKQPPDGIPLPATAIVTRSDGTHAVIAVVPTDAGLRARSIPVDVESANGTEFIVKDLAPGTEIVAVGAHLIQDGQPLKRYAGLTVEGS</sequence>
<protein>
    <submittedName>
        <fullName evidence="4">Efflux RND transporter periplasmic adaptor subunit</fullName>
    </submittedName>
</protein>
<dbReference type="Gene3D" id="2.40.50.100">
    <property type="match status" value="1"/>
</dbReference>
<dbReference type="EMBL" id="JALIEB010000018">
    <property type="protein sequence ID" value="MCV3273656.1"/>
    <property type="molecule type" value="Genomic_DNA"/>
</dbReference>
<comment type="similarity">
    <text evidence="1">Belongs to the membrane fusion protein (MFP) (TC 8.A.1) family.</text>
</comment>
<dbReference type="Gene3D" id="2.40.30.170">
    <property type="match status" value="1"/>
</dbReference>